<keyword evidence="12" id="KW-0624">Polysaccharide degradation</keyword>
<evidence type="ECO:0000256" key="3">
    <source>
        <dbReference type="ARBA" id="ARBA00022475"/>
    </source>
</evidence>
<comment type="caution">
    <text evidence="18">The sequence shown here is derived from an EMBL/GenBank/DDBJ whole genome shotgun (WGS) entry which is preliminary data.</text>
</comment>
<comment type="subcellular location">
    <subcellularLocation>
        <location evidence="2">Cell membrane</location>
    </subcellularLocation>
    <subcellularLocation>
        <location evidence="1">Secreted</location>
        <location evidence="1">Cell wall</location>
    </subcellularLocation>
</comment>
<dbReference type="PANTHER" id="PTHR16631">
    <property type="entry name" value="GLUCAN 1,3-BETA-GLUCOSIDASE"/>
    <property type="match status" value="1"/>
</dbReference>
<organism evidence="18 19">
    <name type="scientific">Povalibacter uvarum</name>
    <dbReference type="NCBI Taxonomy" id="732238"/>
    <lineage>
        <taxon>Bacteria</taxon>
        <taxon>Pseudomonadati</taxon>
        <taxon>Pseudomonadota</taxon>
        <taxon>Gammaproteobacteria</taxon>
        <taxon>Steroidobacterales</taxon>
        <taxon>Steroidobacteraceae</taxon>
        <taxon>Povalibacter</taxon>
    </lineage>
</organism>
<dbReference type="GO" id="GO:0042973">
    <property type="term" value="F:glucan endo-1,3-beta-D-glucosidase activity"/>
    <property type="evidence" value="ECO:0007669"/>
    <property type="project" value="TreeGrafter"/>
</dbReference>
<keyword evidence="10" id="KW-0119">Carbohydrate metabolism</keyword>
<proteinExistence type="predicted"/>
<evidence type="ECO:0000256" key="6">
    <source>
        <dbReference type="ARBA" id="ARBA00022729"/>
    </source>
</evidence>
<evidence type="ECO:0000256" key="10">
    <source>
        <dbReference type="ARBA" id="ARBA00023277"/>
    </source>
</evidence>
<evidence type="ECO:0000256" key="9">
    <source>
        <dbReference type="ARBA" id="ARBA00023180"/>
    </source>
</evidence>
<dbReference type="InterPro" id="IPR000490">
    <property type="entry name" value="Glyco_hydro_17"/>
</dbReference>
<dbReference type="GO" id="GO:0071555">
    <property type="term" value="P:cell wall organization"/>
    <property type="evidence" value="ECO:0007669"/>
    <property type="project" value="UniProtKB-KW"/>
</dbReference>
<keyword evidence="4" id="KW-0134">Cell wall</keyword>
<keyword evidence="8" id="KW-0472">Membrane</keyword>
<dbReference type="Proteomes" id="UP000588068">
    <property type="component" value="Unassembled WGS sequence"/>
</dbReference>
<feature type="region of interest" description="Disordered" evidence="16">
    <location>
        <begin position="22"/>
        <end position="44"/>
    </location>
</feature>
<sequence length="448" mass="47544">MRSVFIAGVCIQALMLSACSGGGGGGGDAAPPGGSSPPPQTPPRIVEKVTGLNFGPYLDGQSPNQGIVISESQLTARMQVVAPMTNSVRTYSMTHGLENAGRVARNLGVGITVGAFFSRDAAQNEREKNGLITAALAGDTGDVVIAGSEVLERADLSEDALISQIRDVRQTLPARIQLGYADTAYQLLAHPDVVDEVDVAFANIYPYFDGVPIEQSMRHFDFIFTRLQAAVHPKKVVVSETGWPTAGAQRGGAIPSATNAANYFDSFVSWARTKQVEYFYFEAFNEAWKTDEGSQGPHWGVLDSSGNMKTGMNAGFDGTNAADTWSRQIPGGAGPAQLQFTSMPVLGSTEDLRGQVTGVDPALYRVAIYIQAEGLWYPKPSYTSPTIYPGIDGTWSADITTGNGDEAATRIAGFVLPVAYRVPIVEEGSPAIPAEVEATAVASRKVER</sequence>
<dbReference type="PANTHER" id="PTHR16631:SF17">
    <property type="entry name" value="GLUCAN ENDO-1,3-BETA-GLUCOSIDASE BTGC"/>
    <property type="match status" value="1"/>
</dbReference>
<keyword evidence="3" id="KW-1003">Cell membrane</keyword>
<dbReference type="Pfam" id="PF00332">
    <property type="entry name" value="Glyco_hydro_17"/>
    <property type="match status" value="1"/>
</dbReference>
<evidence type="ECO:0000256" key="4">
    <source>
        <dbReference type="ARBA" id="ARBA00022512"/>
    </source>
</evidence>
<evidence type="ECO:0000313" key="19">
    <source>
        <dbReference type="Proteomes" id="UP000588068"/>
    </source>
</evidence>
<evidence type="ECO:0000256" key="12">
    <source>
        <dbReference type="ARBA" id="ARBA00023326"/>
    </source>
</evidence>
<comment type="function">
    <text evidence="13">Glucanases play a role in cell expansion during growth, in cell-cell fusion during mating, and in spore release during sporulation. This enzyme may be involved in beta-glucan degradation. Active on laminarin and lichenan.</text>
</comment>
<dbReference type="AlphaFoldDB" id="A0A841HUZ6"/>
<evidence type="ECO:0000256" key="13">
    <source>
        <dbReference type="ARBA" id="ARBA00037649"/>
    </source>
</evidence>
<dbReference type="GO" id="GO:0000272">
    <property type="term" value="P:polysaccharide catabolic process"/>
    <property type="evidence" value="ECO:0007669"/>
    <property type="project" value="UniProtKB-KW"/>
</dbReference>
<accession>A0A841HUZ6</accession>
<dbReference type="GO" id="GO:0005576">
    <property type="term" value="C:extracellular region"/>
    <property type="evidence" value="ECO:0007669"/>
    <property type="project" value="TreeGrafter"/>
</dbReference>
<feature type="signal peptide" evidence="17">
    <location>
        <begin position="1"/>
        <end position="20"/>
    </location>
</feature>
<evidence type="ECO:0000256" key="2">
    <source>
        <dbReference type="ARBA" id="ARBA00004236"/>
    </source>
</evidence>
<dbReference type="PROSITE" id="PS51257">
    <property type="entry name" value="PROKAR_LIPOPROTEIN"/>
    <property type="match status" value="1"/>
</dbReference>
<dbReference type="GO" id="GO:0005886">
    <property type="term" value="C:plasma membrane"/>
    <property type="evidence" value="ECO:0007669"/>
    <property type="project" value="UniProtKB-SubCell"/>
</dbReference>
<evidence type="ECO:0000256" key="7">
    <source>
        <dbReference type="ARBA" id="ARBA00022801"/>
    </source>
</evidence>
<dbReference type="Gene3D" id="3.20.20.80">
    <property type="entry name" value="Glycosidases"/>
    <property type="match status" value="1"/>
</dbReference>
<evidence type="ECO:0000256" key="14">
    <source>
        <dbReference type="ARBA" id="ARBA00042373"/>
    </source>
</evidence>
<evidence type="ECO:0000256" key="15">
    <source>
        <dbReference type="ARBA" id="ARBA00043078"/>
    </source>
</evidence>
<keyword evidence="6 17" id="KW-0732">Signal</keyword>
<dbReference type="EMBL" id="JACHHZ010000006">
    <property type="protein sequence ID" value="MBB6095792.1"/>
    <property type="molecule type" value="Genomic_DNA"/>
</dbReference>
<name>A0A841HUZ6_9GAMM</name>
<evidence type="ECO:0000256" key="5">
    <source>
        <dbReference type="ARBA" id="ARBA00022525"/>
    </source>
</evidence>
<evidence type="ECO:0000256" key="11">
    <source>
        <dbReference type="ARBA" id="ARBA00023316"/>
    </source>
</evidence>
<dbReference type="SUPFAM" id="SSF51445">
    <property type="entry name" value="(Trans)glycosidases"/>
    <property type="match status" value="1"/>
</dbReference>
<dbReference type="GO" id="GO:0009986">
    <property type="term" value="C:cell surface"/>
    <property type="evidence" value="ECO:0007669"/>
    <property type="project" value="TreeGrafter"/>
</dbReference>
<protein>
    <recommendedName>
        <fullName evidence="15">Endo-1,3-beta-glucanase btgC</fullName>
    </recommendedName>
    <alternativeName>
        <fullName evidence="14">Laminarinase btgC</fullName>
    </alternativeName>
</protein>
<keyword evidence="11" id="KW-0961">Cell wall biogenesis/degradation</keyword>
<keyword evidence="19" id="KW-1185">Reference proteome</keyword>
<evidence type="ECO:0000256" key="1">
    <source>
        <dbReference type="ARBA" id="ARBA00004191"/>
    </source>
</evidence>
<evidence type="ECO:0000256" key="17">
    <source>
        <dbReference type="SAM" id="SignalP"/>
    </source>
</evidence>
<dbReference type="InterPro" id="IPR017853">
    <property type="entry name" value="GH"/>
</dbReference>
<evidence type="ECO:0000313" key="18">
    <source>
        <dbReference type="EMBL" id="MBB6095792.1"/>
    </source>
</evidence>
<dbReference type="RefSeq" id="WP_184335185.1">
    <property type="nucleotide sequence ID" value="NZ_JACHHZ010000006.1"/>
</dbReference>
<feature type="chain" id="PRO_5032658014" description="Endo-1,3-beta-glucanase btgC" evidence="17">
    <location>
        <begin position="21"/>
        <end position="448"/>
    </location>
</feature>
<dbReference type="InterPro" id="IPR050732">
    <property type="entry name" value="Beta-glucan_modifiers"/>
</dbReference>
<evidence type="ECO:0000256" key="8">
    <source>
        <dbReference type="ARBA" id="ARBA00023136"/>
    </source>
</evidence>
<keyword evidence="5" id="KW-0964">Secreted</keyword>
<reference evidence="18 19" key="1">
    <citation type="submission" date="2020-08" db="EMBL/GenBank/DDBJ databases">
        <title>Genomic Encyclopedia of Type Strains, Phase IV (KMG-IV): sequencing the most valuable type-strain genomes for metagenomic binning, comparative biology and taxonomic classification.</title>
        <authorList>
            <person name="Goeker M."/>
        </authorList>
    </citation>
    <scope>NUCLEOTIDE SEQUENCE [LARGE SCALE GENOMIC DNA]</scope>
    <source>
        <strain evidence="18 19">DSM 26723</strain>
    </source>
</reference>
<gene>
    <name evidence="18" type="ORF">HNQ60_004683</name>
</gene>
<keyword evidence="7" id="KW-0378">Hydrolase</keyword>
<keyword evidence="9" id="KW-0325">Glycoprotein</keyword>
<evidence type="ECO:0000256" key="16">
    <source>
        <dbReference type="SAM" id="MobiDB-lite"/>
    </source>
</evidence>